<proteinExistence type="predicted"/>
<name>E9GCV5_DAPPU</name>
<evidence type="ECO:0000313" key="2">
    <source>
        <dbReference type="Proteomes" id="UP000000305"/>
    </source>
</evidence>
<dbReference type="KEGG" id="dpx:DAPPUDRAFT_316422"/>
<dbReference type="HOGENOM" id="CLU_1316599_0_0_1"/>
<sequence length="209" mass="23990">MNNNKEICLTLNCFDQSDCDKLAEAMRSDPQQFHHFKLLFSLSLKTANTKERVIQIESVTTGDMANKLLQKFGFEKEIFLTAGDEKKMITEMATHIRMDTFVDSDVVSPSSGKKIYTMLMLENLLISSRSTIKGQTDTMWDSVYWNDDNYRPDKTTQILNDAYNKMDIDAQKKLVEIYTNTKKGGGRLDSDYLPGLKGSLDIVWPQFHF</sequence>
<reference evidence="1 2" key="1">
    <citation type="journal article" date="2011" name="Science">
        <title>The ecoresponsive genome of Daphnia pulex.</title>
        <authorList>
            <person name="Colbourne J.K."/>
            <person name="Pfrender M.E."/>
            <person name="Gilbert D."/>
            <person name="Thomas W.K."/>
            <person name="Tucker A."/>
            <person name="Oakley T.H."/>
            <person name="Tokishita S."/>
            <person name="Aerts A."/>
            <person name="Arnold G.J."/>
            <person name="Basu M.K."/>
            <person name="Bauer D.J."/>
            <person name="Caceres C.E."/>
            <person name="Carmel L."/>
            <person name="Casola C."/>
            <person name="Choi J.H."/>
            <person name="Detter J.C."/>
            <person name="Dong Q."/>
            <person name="Dusheyko S."/>
            <person name="Eads B.D."/>
            <person name="Frohlich T."/>
            <person name="Geiler-Samerotte K.A."/>
            <person name="Gerlach D."/>
            <person name="Hatcher P."/>
            <person name="Jogdeo S."/>
            <person name="Krijgsveld J."/>
            <person name="Kriventseva E.V."/>
            <person name="Kultz D."/>
            <person name="Laforsch C."/>
            <person name="Lindquist E."/>
            <person name="Lopez J."/>
            <person name="Manak J.R."/>
            <person name="Muller J."/>
            <person name="Pangilinan J."/>
            <person name="Patwardhan R.P."/>
            <person name="Pitluck S."/>
            <person name="Pritham E.J."/>
            <person name="Rechtsteiner A."/>
            <person name="Rho M."/>
            <person name="Rogozin I.B."/>
            <person name="Sakarya O."/>
            <person name="Salamov A."/>
            <person name="Schaack S."/>
            <person name="Shapiro H."/>
            <person name="Shiga Y."/>
            <person name="Skalitzky C."/>
            <person name="Smith Z."/>
            <person name="Souvorov A."/>
            <person name="Sung W."/>
            <person name="Tang Z."/>
            <person name="Tsuchiya D."/>
            <person name="Tu H."/>
            <person name="Vos H."/>
            <person name="Wang M."/>
            <person name="Wolf Y.I."/>
            <person name="Yamagata H."/>
            <person name="Yamada T."/>
            <person name="Ye Y."/>
            <person name="Shaw J.R."/>
            <person name="Andrews J."/>
            <person name="Crease T.J."/>
            <person name="Tang H."/>
            <person name="Lucas S.M."/>
            <person name="Robertson H.M."/>
            <person name="Bork P."/>
            <person name="Koonin E.V."/>
            <person name="Zdobnov E.M."/>
            <person name="Grigoriev I.V."/>
            <person name="Lynch M."/>
            <person name="Boore J.L."/>
        </authorList>
    </citation>
    <scope>NUCLEOTIDE SEQUENCE [LARGE SCALE GENOMIC DNA]</scope>
</reference>
<protein>
    <submittedName>
        <fullName evidence="1">Uncharacterized protein</fullName>
    </submittedName>
</protein>
<gene>
    <name evidence="1" type="ORF">DAPPUDRAFT_316422</name>
</gene>
<organism evidence="1 2">
    <name type="scientific">Daphnia pulex</name>
    <name type="common">Water flea</name>
    <dbReference type="NCBI Taxonomy" id="6669"/>
    <lineage>
        <taxon>Eukaryota</taxon>
        <taxon>Metazoa</taxon>
        <taxon>Ecdysozoa</taxon>
        <taxon>Arthropoda</taxon>
        <taxon>Crustacea</taxon>
        <taxon>Branchiopoda</taxon>
        <taxon>Diplostraca</taxon>
        <taxon>Cladocera</taxon>
        <taxon>Anomopoda</taxon>
        <taxon>Daphniidae</taxon>
        <taxon>Daphnia</taxon>
    </lineage>
</organism>
<dbReference type="AlphaFoldDB" id="E9GCV5"/>
<keyword evidence="2" id="KW-1185">Reference proteome</keyword>
<dbReference type="OrthoDB" id="9889709at2759"/>
<dbReference type="InParanoid" id="E9GCV5"/>
<evidence type="ECO:0000313" key="1">
    <source>
        <dbReference type="EMBL" id="EFX82795.1"/>
    </source>
</evidence>
<dbReference type="PhylomeDB" id="E9GCV5"/>
<dbReference type="Proteomes" id="UP000000305">
    <property type="component" value="Unassembled WGS sequence"/>
</dbReference>
<accession>E9GCV5</accession>
<dbReference type="EMBL" id="GL732539">
    <property type="protein sequence ID" value="EFX82795.1"/>
    <property type="molecule type" value="Genomic_DNA"/>
</dbReference>